<keyword evidence="3" id="KW-1185">Reference proteome</keyword>
<sequence length="310" mass="35138">MGDKILLVTGASGFIGRHFVSLLSDDSFIALGRRNIGFKHFISFDFSKDKSLIFPDDIETVVHFAGCTKTINKDDYFKINVDATANLIEMAVKNKVKKFVLISSQAAAGSNAKSEYDKSNPVSIYGKSKLLAEKKVLQYKNEIDVLIIRPPAVFGPFDTDFHKTFKMVKSGIIPLINNSLFSYVYVRDLVENILKLLNCNTKSGEIFFVSATNPISQKGFIKHIAEIMSKKVTFIKIPKQIAFTVAWLNELKSKVLRKPDIFSVDKVREIVAGDWVCSNEKLKKFIEPVETPISDALRETYEWYKENKWL</sequence>
<dbReference type="InterPro" id="IPR001509">
    <property type="entry name" value="Epimerase_deHydtase"/>
</dbReference>
<dbReference type="Pfam" id="PF01370">
    <property type="entry name" value="Epimerase"/>
    <property type="match status" value="1"/>
</dbReference>
<dbReference type="SUPFAM" id="SSF51735">
    <property type="entry name" value="NAD(P)-binding Rossmann-fold domains"/>
    <property type="match status" value="1"/>
</dbReference>
<evidence type="ECO:0000313" key="3">
    <source>
        <dbReference type="Proteomes" id="UP000001520"/>
    </source>
</evidence>
<dbReference type="Proteomes" id="UP000001520">
    <property type="component" value="Chromosome"/>
</dbReference>
<dbReference type="PANTHER" id="PTHR43245:SF55">
    <property type="entry name" value="NAD(P)-BINDING DOMAIN-CONTAINING PROTEIN"/>
    <property type="match status" value="1"/>
</dbReference>
<name>D3PDC9_DEFDS</name>
<proteinExistence type="predicted"/>
<dbReference type="PANTHER" id="PTHR43245">
    <property type="entry name" value="BIFUNCTIONAL POLYMYXIN RESISTANCE PROTEIN ARNA"/>
    <property type="match status" value="1"/>
</dbReference>
<dbReference type="HOGENOM" id="CLU_007383_6_1_0"/>
<evidence type="ECO:0000313" key="2">
    <source>
        <dbReference type="EMBL" id="BAI80602.1"/>
    </source>
</evidence>
<dbReference type="OrthoDB" id="1490291at2"/>
<dbReference type="EMBL" id="AP011529">
    <property type="protein sequence ID" value="BAI80602.1"/>
    <property type="molecule type" value="Genomic_DNA"/>
</dbReference>
<dbReference type="Gene3D" id="3.40.50.720">
    <property type="entry name" value="NAD(P)-binding Rossmann-like Domain"/>
    <property type="match status" value="1"/>
</dbReference>
<accession>D3PDC9</accession>
<dbReference type="InterPro" id="IPR036291">
    <property type="entry name" value="NAD(P)-bd_dom_sf"/>
</dbReference>
<feature type="domain" description="NAD-dependent epimerase/dehydratase" evidence="1">
    <location>
        <begin position="7"/>
        <end position="207"/>
    </location>
</feature>
<dbReference type="AlphaFoldDB" id="D3PDC9"/>
<dbReference type="STRING" id="639282.DEFDS_1133"/>
<dbReference type="KEGG" id="ddf:DEFDS_1133"/>
<dbReference type="eggNOG" id="COG0451">
    <property type="taxonomic scope" value="Bacteria"/>
</dbReference>
<dbReference type="RefSeq" id="WP_013007849.1">
    <property type="nucleotide sequence ID" value="NC_013939.1"/>
</dbReference>
<gene>
    <name evidence="2" type="ordered locus">DEFDS_1133</name>
</gene>
<protein>
    <recommendedName>
        <fullName evidence="1">NAD-dependent epimerase/dehydratase domain-containing protein</fullName>
    </recommendedName>
</protein>
<organism evidence="2 3">
    <name type="scientific">Deferribacter desulfuricans (strain DSM 14783 / JCM 11476 / NBRC 101012 / SSM1)</name>
    <dbReference type="NCBI Taxonomy" id="639282"/>
    <lineage>
        <taxon>Bacteria</taxon>
        <taxon>Pseudomonadati</taxon>
        <taxon>Deferribacterota</taxon>
        <taxon>Deferribacteres</taxon>
        <taxon>Deferribacterales</taxon>
        <taxon>Deferribacteraceae</taxon>
        <taxon>Deferribacter</taxon>
    </lineage>
</organism>
<dbReference type="InterPro" id="IPR050177">
    <property type="entry name" value="Lipid_A_modif_metabolic_enz"/>
</dbReference>
<evidence type="ECO:0000259" key="1">
    <source>
        <dbReference type="Pfam" id="PF01370"/>
    </source>
</evidence>
<reference evidence="2 3" key="1">
    <citation type="journal article" date="2010" name="DNA Res.">
        <title>Bacterial lifestyle in a deep-sea hydrothermal vent chimney revealed by the genome sequence of the thermophilic bacterium Deferribacter desulfuricans SSM1.</title>
        <authorList>
            <person name="Takaki Y."/>
            <person name="Shimamura S."/>
            <person name="Nakagawa S."/>
            <person name="Fukuhara Y."/>
            <person name="Horikawa H."/>
            <person name="Ankai A."/>
            <person name="Harada T."/>
            <person name="Hosoyama A."/>
            <person name="Oguchi A."/>
            <person name="Fukui S."/>
            <person name="Fujita N."/>
            <person name="Takami H."/>
            <person name="Takai K."/>
        </authorList>
    </citation>
    <scope>NUCLEOTIDE SEQUENCE [LARGE SCALE GENOMIC DNA]</scope>
    <source>
        <strain evidence="3">DSM 14783 / JCM 11476 / NBRC 101012 / SSM1</strain>
    </source>
</reference>